<dbReference type="InterPro" id="IPR011050">
    <property type="entry name" value="Pectin_lyase_fold/virulence"/>
</dbReference>
<keyword evidence="1" id="KW-0808">Transferase</keyword>
<gene>
    <name evidence="9" type="ORF">C1280_22770</name>
</gene>
<keyword evidence="3 9" id="KW-0418">Kinase</keyword>
<dbReference type="SUPFAM" id="SSF51126">
    <property type="entry name" value="Pectin lyase-like"/>
    <property type="match status" value="1"/>
</dbReference>
<keyword evidence="9" id="KW-0723">Serine/threonine-protein kinase</keyword>
<organism evidence="9 10">
    <name type="scientific">Gemmata obscuriglobus</name>
    <dbReference type="NCBI Taxonomy" id="114"/>
    <lineage>
        <taxon>Bacteria</taxon>
        <taxon>Pseudomonadati</taxon>
        <taxon>Planctomycetota</taxon>
        <taxon>Planctomycetia</taxon>
        <taxon>Gemmatales</taxon>
        <taxon>Gemmataceae</taxon>
        <taxon>Gemmata</taxon>
    </lineage>
</organism>
<keyword evidence="7" id="KW-0812">Transmembrane</keyword>
<evidence type="ECO:0000256" key="2">
    <source>
        <dbReference type="ARBA" id="ARBA00022741"/>
    </source>
</evidence>
<evidence type="ECO:0000256" key="3">
    <source>
        <dbReference type="ARBA" id="ARBA00022777"/>
    </source>
</evidence>
<dbReference type="InterPro" id="IPR011009">
    <property type="entry name" value="Kinase-like_dom_sf"/>
</dbReference>
<evidence type="ECO:0000256" key="4">
    <source>
        <dbReference type="ARBA" id="ARBA00022840"/>
    </source>
</evidence>
<dbReference type="PROSITE" id="PS00108">
    <property type="entry name" value="PROTEIN_KINASE_ST"/>
    <property type="match status" value="1"/>
</dbReference>
<protein>
    <submittedName>
        <fullName evidence="9">Serine/threonine protein kinase</fullName>
    </submittedName>
</protein>
<dbReference type="InterPro" id="IPR000719">
    <property type="entry name" value="Prot_kinase_dom"/>
</dbReference>
<feature type="domain" description="Protein kinase" evidence="8">
    <location>
        <begin position="87"/>
        <end position="352"/>
    </location>
</feature>
<dbReference type="CDD" id="cd14014">
    <property type="entry name" value="STKc_PknB_like"/>
    <property type="match status" value="1"/>
</dbReference>
<evidence type="ECO:0000256" key="7">
    <source>
        <dbReference type="SAM" id="Phobius"/>
    </source>
</evidence>
<feature type="region of interest" description="Disordered" evidence="6">
    <location>
        <begin position="409"/>
        <end position="467"/>
    </location>
</feature>
<proteinExistence type="predicted"/>
<evidence type="ECO:0000313" key="10">
    <source>
        <dbReference type="Proteomes" id="UP000245802"/>
    </source>
</evidence>
<evidence type="ECO:0000259" key="8">
    <source>
        <dbReference type="PROSITE" id="PS50011"/>
    </source>
</evidence>
<dbReference type="InterPro" id="IPR006626">
    <property type="entry name" value="PbH1"/>
</dbReference>
<accession>A0A2Z3H7M4</accession>
<dbReference type="PANTHER" id="PTHR43289:SF6">
    <property type="entry name" value="SERINE_THREONINE-PROTEIN KINASE NEKL-3"/>
    <property type="match status" value="1"/>
</dbReference>
<keyword evidence="7" id="KW-0472">Membrane</keyword>
<evidence type="ECO:0000256" key="5">
    <source>
        <dbReference type="PROSITE-ProRule" id="PRU10141"/>
    </source>
</evidence>
<dbReference type="PROSITE" id="PS00107">
    <property type="entry name" value="PROTEIN_KINASE_ATP"/>
    <property type="match status" value="1"/>
</dbReference>
<evidence type="ECO:0000256" key="6">
    <source>
        <dbReference type="SAM" id="MobiDB-lite"/>
    </source>
</evidence>
<dbReference type="OrthoDB" id="239809at2"/>
<feature type="region of interest" description="Disordered" evidence="6">
    <location>
        <begin position="376"/>
        <end position="395"/>
    </location>
</feature>
<dbReference type="Gene3D" id="2.160.20.10">
    <property type="entry name" value="Single-stranded right-handed beta-helix, Pectin lyase-like"/>
    <property type="match status" value="1"/>
</dbReference>
<dbReference type="Proteomes" id="UP000245802">
    <property type="component" value="Chromosome"/>
</dbReference>
<dbReference type="Gene3D" id="3.30.200.20">
    <property type="entry name" value="Phosphorylase Kinase, domain 1"/>
    <property type="match status" value="1"/>
</dbReference>
<dbReference type="Gene3D" id="1.10.510.10">
    <property type="entry name" value="Transferase(Phosphotransferase) domain 1"/>
    <property type="match status" value="1"/>
</dbReference>
<keyword evidence="2 5" id="KW-0547">Nucleotide-binding</keyword>
<keyword evidence="4 5" id="KW-0067">ATP-binding</keyword>
<feature type="region of interest" description="Disordered" evidence="6">
    <location>
        <begin position="808"/>
        <end position="839"/>
    </location>
</feature>
<feature type="compositionally biased region" description="Low complexity" evidence="6">
    <location>
        <begin position="409"/>
        <end position="422"/>
    </location>
</feature>
<dbReference type="InterPro" id="IPR008271">
    <property type="entry name" value="Ser/Thr_kinase_AS"/>
</dbReference>
<evidence type="ECO:0000256" key="1">
    <source>
        <dbReference type="ARBA" id="ARBA00022679"/>
    </source>
</evidence>
<dbReference type="AlphaFoldDB" id="A0A2Z3H7M4"/>
<reference evidence="9 10" key="1">
    <citation type="submission" date="2018-01" db="EMBL/GenBank/DDBJ databases">
        <title>G. obscuriglobus.</title>
        <authorList>
            <person name="Franke J."/>
            <person name="Blomberg W."/>
            <person name="Selmecki A."/>
        </authorList>
    </citation>
    <scope>NUCLEOTIDE SEQUENCE [LARGE SCALE GENOMIC DNA]</scope>
    <source>
        <strain evidence="9 10">DSM 5831</strain>
    </source>
</reference>
<dbReference type="PANTHER" id="PTHR43289">
    <property type="entry name" value="MITOGEN-ACTIVATED PROTEIN KINASE KINASE KINASE 20-RELATED"/>
    <property type="match status" value="1"/>
</dbReference>
<name>A0A2Z3H7M4_9BACT</name>
<dbReference type="GO" id="GO:0005524">
    <property type="term" value="F:ATP binding"/>
    <property type="evidence" value="ECO:0007669"/>
    <property type="project" value="UniProtKB-UniRule"/>
</dbReference>
<feature type="transmembrane region" description="Helical" evidence="7">
    <location>
        <begin position="473"/>
        <end position="495"/>
    </location>
</feature>
<feature type="binding site" evidence="5">
    <location>
        <position position="116"/>
    </location>
    <ligand>
        <name>ATP</name>
        <dbReference type="ChEBI" id="CHEBI:30616"/>
    </ligand>
</feature>
<dbReference type="PROSITE" id="PS50011">
    <property type="entry name" value="PROTEIN_KINASE_DOM"/>
    <property type="match status" value="1"/>
</dbReference>
<dbReference type="SMART" id="SM00710">
    <property type="entry name" value="PbH1"/>
    <property type="match status" value="4"/>
</dbReference>
<evidence type="ECO:0000313" key="9">
    <source>
        <dbReference type="EMBL" id="AWM39537.1"/>
    </source>
</evidence>
<dbReference type="GO" id="GO:0004674">
    <property type="term" value="F:protein serine/threonine kinase activity"/>
    <property type="evidence" value="ECO:0007669"/>
    <property type="project" value="UniProtKB-KW"/>
</dbReference>
<keyword evidence="10" id="KW-1185">Reference proteome</keyword>
<dbReference type="Pfam" id="PF00069">
    <property type="entry name" value="Pkinase"/>
    <property type="match status" value="1"/>
</dbReference>
<dbReference type="SMART" id="SM00220">
    <property type="entry name" value="S_TKc"/>
    <property type="match status" value="1"/>
</dbReference>
<keyword evidence="7" id="KW-1133">Transmembrane helix</keyword>
<dbReference type="EMBL" id="CP025958">
    <property type="protein sequence ID" value="AWM39537.1"/>
    <property type="molecule type" value="Genomic_DNA"/>
</dbReference>
<dbReference type="InterPro" id="IPR017441">
    <property type="entry name" value="Protein_kinase_ATP_BS"/>
</dbReference>
<dbReference type="KEGG" id="gog:C1280_22770"/>
<dbReference type="SUPFAM" id="SSF56112">
    <property type="entry name" value="Protein kinase-like (PK-like)"/>
    <property type="match status" value="1"/>
</dbReference>
<dbReference type="InterPro" id="IPR012334">
    <property type="entry name" value="Pectin_lyas_fold"/>
</dbReference>
<sequence length="839" mass="89572">MRPARRAAEISMPAPTTADEMLELVRKSNLVDEAKLRNHVQKLRDAGGLPADPTKLAQLLVRDGVLTYFQAEQLLQGKYKRFNLGKYKVLEKLGSGGMGTVFLCEHKLMRRRVAVKVLPLPRAEDRASLDRFYREAKAAAAVDHPNVVRAYDIDQDDNLHFLVMEWVDGVNLQDLVKKFGPLDITRACHYIYGAAVGLQHAHEMGLIHRDVKPGNILVDRSGVVKLLDLGLARLTHDTEDNLTRQNDENVLGTADYLAPEQAMDSHTVDIRADIYSLGATFYYLLGGTPPFPEGSVAQKLIWHQTRVPRAIKALRAELPNELVAVIEKMMAKDPARRYQIPAEVTAALAEWVATPIPPPAEREMPVLSPAVIGSGRGSGPPSLVSGTATATGHARPHTLSTAATVVTAGATPPPAAAGTPAVWANLDTGDKDKGAARPEALPLPPEDEEERPSRVRTRTPPPSRRGGGGVVKAVVLLVAAVLVVAAAGAGAYFAFFAGKTASTAPSPPPPTSRRVIVSKGGGENAVGSLREAIAKVGPGDTIVITEPRLSEPTIRLDKHKHKDVTIESGLPDGRLAVIEPLAKGGLMFDTGGAEGLRLRNLEFDGKGQAEIGVQLSGNAPGTLLDNVTVRNVVKTGVHLWNVAGDRDRPVVLDRLRVALPATGETGLLSLATGGLDNKFVTVRNCRFEGPGRSGVLFDGPAIDFEVSNCRFYHLTAAGVSLARPGGRPMRCTFTNNTFYQMPIGFHFDGPANELGTGHTYKIALNYFAKTDELLKAPAAVPGLAAANNLCDPSCGPGTALAATKIEAPRLPDPNPNDDAAFLRFPVNPPTAEGSRVGAN</sequence>